<dbReference type="InterPro" id="IPR000873">
    <property type="entry name" value="AMP-dep_synth/lig_dom"/>
</dbReference>
<evidence type="ECO:0000256" key="1">
    <source>
        <dbReference type="ARBA" id="ARBA00001946"/>
    </source>
</evidence>
<dbReference type="Pfam" id="PF00501">
    <property type="entry name" value="AMP-binding"/>
    <property type="match status" value="1"/>
</dbReference>
<dbReference type="FunFam" id="3.30.300.30:FF:000008">
    <property type="entry name" value="2,3-dihydroxybenzoate-AMP ligase"/>
    <property type="match status" value="1"/>
</dbReference>
<evidence type="ECO:0000259" key="11">
    <source>
        <dbReference type="Pfam" id="PF13193"/>
    </source>
</evidence>
<keyword evidence="4 12" id="KW-0436">Ligase</keyword>
<evidence type="ECO:0000256" key="6">
    <source>
        <dbReference type="ARBA" id="ARBA00022842"/>
    </source>
</evidence>
<dbReference type="InterPro" id="IPR025110">
    <property type="entry name" value="AMP-bd_C"/>
</dbReference>
<evidence type="ECO:0000256" key="9">
    <source>
        <dbReference type="ARBA" id="ARBA00067668"/>
    </source>
</evidence>
<evidence type="ECO:0000256" key="8">
    <source>
        <dbReference type="ARBA" id="ARBA00066616"/>
    </source>
</evidence>
<comment type="similarity">
    <text evidence="2">Belongs to the ATP-dependent AMP-binding enzyme family.</text>
</comment>
<dbReference type="Pfam" id="PF13193">
    <property type="entry name" value="AMP-binding_C"/>
    <property type="match status" value="1"/>
</dbReference>
<dbReference type="RefSeq" id="WP_058122598.1">
    <property type="nucleotide sequence ID" value="NZ_CYRX01000010.1"/>
</dbReference>
<evidence type="ECO:0000313" key="12">
    <source>
        <dbReference type="EMBL" id="CUH59376.1"/>
    </source>
</evidence>
<dbReference type="PROSITE" id="PS00455">
    <property type="entry name" value="AMP_BINDING"/>
    <property type="match status" value="1"/>
</dbReference>
<comment type="cofactor">
    <cofactor evidence="1">
        <name>Mg(2+)</name>
        <dbReference type="ChEBI" id="CHEBI:18420"/>
    </cofactor>
</comment>
<protein>
    <recommendedName>
        <fullName evidence="9">3-methylmercaptopropionyl-CoA ligase</fullName>
        <ecNumber evidence="8">6.2.1.44</ecNumber>
    </recommendedName>
</protein>
<comment type="catalytic activity">
    <reaction evidence="7">
        <text>3-(methylsulfanyl)propanoate + ATP + CoA = 3-(methylsulfanyl)propanoyl-CoA + AMP + diphosphate</text>
        <dbReference type="Rhea" id="RHEA:43052"/>
        <dbReference type="ChEBI" id="CHEBI:30616"/>
        <dbReference type="ChEBI" id="CHEBI:33019"/>
        <dbReference type="ChEBI" id="CHEBI:49016"/>
        <dbReference type="ChEBI" id="CHEBI:57287"/>
        <dbReference type="ChEBI" id="CHEBI:82815"/>
        <dbReference type="ChEBI" id="CHEBI:456215"/>
        <dbReference type="EC" id="6.2.1.44"/>
    </reaction>
    <physiologicalReaction direction="left-to-right" evidence="7">
        <dbReference type="Rhea" id="RHEA:43053"/>
    </physiologicalReaction>
</comment>
<evidence type="ECO:0000256" key="3">
    <source>
        <dbReference type="ARBA" id="ARBA00011738"/>
    </source>
</evidence>
<evidence type="ECO:0000259" key="10">
    <source>
        <dbReference type="Pfam" id="PF00501"/>
    </source>
</evidence>
<dbReference type="InterPro" id="IPR042099">
    <property type="entry name" value="ANL_N_sf"/>
</dbReference>
<dbReference type="InterPro" id="IPR020845">
    <property type="entry name" value="AMP-binding_CS"/>
</dbReference>
<dbReference type="AlphaFoldDB" id="A0A0P1EWE0"/>
<dbReference type="GO" id="GO:0031956">
    <property type="term" value="F:medium-chain fatty acid-CoA ligase activity"/>
    <property type="evidence" value="ECO:0007669"/>
    <property type="project" value="TreeGrafter"/>
</dbReference>
<evidence type="ECO:0000256" key="5">
    <source>
        <dbReference type="ARBA" id="ARBA00022723"/>
    </source>
</evidence>
<dbReference type="GO" id="GO:0046872">
    <property type="term" value="F:metal ion binding"/>
    <property type="evidence" value="ECO:0007669"/>
    <property type="project" value="UniProtKB-KW"/>
</dbReference>
<dbReference type="SUPFAM" id="SSF56801">
    <property type="entry name" value="Acetyl-CoA synthetase-like"/>
    <property type="match status" value="1"/>
</dbReference>
<reference evidence="12 13" key="1">
    <citation type="submission" date="2015-09" db="EMBL/GenBank/DDBJ databases">
        <authorList>
            <consortium name="Swine Surveillance"/>
        </authorList>
    </citation>
    <scope>NUCLEOTIDE SEQUENCE [LARGE SCALE GENOMIC DNA]</scope>
    <source>
        <strain evidence="12 13">CECT 5294</strain>
    </source>
</reference>
<dbReference type="EC" id="6.2.1.44" evidence="8"/>
<dbReference type="Gene3D" id="3.30.300.30">
    <property type="match status" value="1"/>
</dbReference>
<organism evidence="12 13">
    <name type="scientific">Thalassobacter stenotrophicus</name>
    <dbReference type="NCBI Taxonomy" id="266809"/>
    <lineage>
        <taxon>Bacteria</taxon>
        <taxon>Pseudomonadati</taxon>
        <taxon>Pseudomonadota</taxon>
        <taxon>Alphaproteobacteria</taxon>
        <taxon>Rhodobacterales</taxon>
        <taxon>Roseobacteraceae</taxon>
        <taxon>Thalassobacter</taxon>
    </lineage>
</organism>
<gene>
    <name evidence="12" type="ORF">THS5294_00661</name>
</gene>
<dbReference type="Proteomes" id="UP000051298">
    <property type="component" value="Unassembled WGS sequence"/>
</dbReference>
<proteinExistence type="inferred from homology"/>
<feature type="domain" description="AMP-dependent synthetase/ligase" evidence="10">
    <location>
        <begin position="26"/>
        <end position="384"/>
    </location>
</feature>
<keyword evidence="6" id="KW-0460">Magnesium</keyword>
<evidence type="ECO:0000256" key="7">
    <source>
        <dbReference type="ARBA" id="ARBA00051915"/>
    </source>
</evidence>
<dbReference type="PANTHER" id="PTHR43201">
    <property type="entry name" value="ACYL-COA SYNTHETASE"/>
    <property type="match status" value="1"/>
</dbReference>
<dbReference type="CDD" id="cd17631">
    <property type="entry name" value="FACL_FadD13-like"/>
    <property type="match status" value="1"/>
</dbReference>
<evidence type="ECO:0000256" key="4">
    <source>
        <dbReference type="ARBA" id="ARBA00022598"/>
    </source>
</evidence>
<dbReference type="InterPro" id="IPR045851">
    <property type="entry name" value="AMP-bd_C_sf"/>
</dbReference>
<dbReference type="Gene3D" id="3.40.50.12780">
    <property type="entry name" value="N-terminal domain of ligase-like"/>
    <property type="match status" value="1"/>
</dbReference>
<dbReference type="PANTHER" id="PTHR43201:SF5">
    <property type="entry name" value="MEDIUM-CHAIN ACYL-COA LIGASE ACSF2, MITOCHONDRIAL"/>
    <property type="match status" value="1"/>
</dbReference>
<accession>A0A0P1EWE0</accession>
<sequence length="534" mass="57471">MQIDVTPRPAASAQSGYEVIDWVGYHAAVKPSAIAMRELPSGRVQTYGGMHIRVGKIAAGLRVRGVEAGDRVAFLMPNSSDIMDLTFAVWRLGGVVLALNHRLSAQELGFILNDAGAQVVVHDASLSELVSEIDAPAVTDWIASNGDGSDSPFEAAIASQSTPVSDRIPQHLQDQCMLMYSSGTTGRPKGVIITHGMIHFSASGSFGPCRTSSNSVSLAAMPLFHIAAMNVSCLPMFSIGATSIIMRAFEPEAVLTAISNPELGVTHTFAVPAAFNALRESASAETSDFSRLVTVISGAETVPEPLVKWWADRGVQILEGYGLTETASAGCLLPHADVGRKHGSTGMPTMYGPMKIMKDEMTEAGADELGEIWVRGPVVTPGYWNLPEATAEAFYDGWFRTGDIGRKDTEGYLYIEDRLKDMYISGGENVYPAEVENVLYEHAAIVEAAIIGVPDKRWGEVGCAVVVLRPDIPFDAAEIETLCEGKLARFKRPAHVVLLDALPRNGTGKVLKHELRKIVESGEVRYSETLGRKQ</sequence>
<evidence type="ECO:0000313" key="13">
    <source>
        <dbReference type="Proteomes" id="UP000051298"/>
    </source>
</evidence>
<feature type="domain" description="AMP-binding enzyme C-terminal" evidence="11">
    <location>
        <begin position="434"/>
        <end position="509"/>
    </location>
</feature>
<dbReference type="EMBL" id="CYRX01000010">
    <property type="protein sequence ID" value="CUH59376.1"/>
    <property type="molecule type" value="Genomic_DNA"/>
</dbReference>
<evidence type="ECO:0000256" key="2">
    <source>
        <dbReference type="ARBA" id="ARBA00006432"/>
    </source>
</evidence>
<name>A0A0P1EWE0_9RHOB</name>
<keyword evidence="5" id="KW-0479">Metal-binding</keyword>
<comment type="subunit">
    <text evidence="3">Homodimer.</text>
</comment>
<dbReference type="GO" id="GO:0006631">
    <property type="term" value="P:fatty acid metabolic process"/>
    <property type="evidence" value="ECO:0007669"/>
    <property type="project" value="TreeGrafter"/>
</dbReference>